<feature type="chain" id="PRO_5038814894" evidence="1">
    <location>
        <begin position="21"/>
        <end position="577"/>
    </location>
</feature>
<sequence>MRLGRIIPLVLCLLTMTACSGEKAQQTMDSAETAASNTEAAEEKEHADIYKRFLGNEEKVLIDCSGDVGKVFSLKNAEGKELTFSEVVRAVRDSCNSVDDFYVTFEWAEYAYVDCGKDGNEELALEVNMMGTRWFEECLVIKEIDGRLKTVYGNNIKCNPDYDRQFNVNEYGYIESSVDFLHEERRDYIDASGNNHYISSDLMVGTEEYPFVYNGETLDIREKEDEPKTDDSDNKYGYLPKGKIHADGYKIYWADLNDTPDNKADDIYCGTMTGHCFTHYYVKSLKWSKHDASADIGSSNAFEEARRFREFFEQKGLKLCTVDEFDGLIAAKEKEAGLTEEIKNGECVSWTKLDNTEFFDEKPQETTDVDYGVYDDFICRLKTEISEESWDSLYDYVEKHGLSDELYPYINDDYGITAGYLQTDIDGDGVDELILGTTSQDTTESGEPWYYNDNDQIYDLFTIRDGKLLHVFEGWCRNRYYICGDGVIANHGSGGAANGELMFYRYNKGEMELIEGVYWDNGTRTYYKDGQEVYTLNYSEDDFYSFEDDSIASKYEESLHSYRYHKLKVIPFVEKEK</sequence>
<dbReference type="Proteomes" id="UP000183047">
    <property type="component" value="Unassembled WGS sequence"/>
</dbReference>
<dbReference type="PROSITE" id="PS51257">
    <property type="entry name" value="PROKAR_LIPOPROTEIN"/>
    <property type="match status" value="1"/>
</dbReference>
<keyword evidence="1" id="KW-0732">Signal</keyword>
<evidence type="ECO:0000256" key="1">
    <source>
        <dbReference type="SAM" id="SignalP"/>
    </source>
</evidence>
<feature type="signal peptide" evidence="1">
    <location>
        <begin position="1"/>
        <end position="20"/>
    </location>
</feature>
<gene>
    <name evidence="2" type="ORF">SAMN02910451_02908</name>
</gene>
<proteinExistence type="predicted"/>
<keyword evidence="3" id="KW-1185">Reference proteome</keyword>
<dbReference type="EMBL" id="FMUR01000021">
    <property type="protein sequence ID" value="SCY51732.1"/>
    <property type="molecule type" value="Genomic_DNA"/>
</dbReference>
<reference evidence="3" key="1">
    <citation type="submission" date="2016-10" db="EMBL/GenBank/DDBJ databases">
        <authorList>
            <person name="Varghese N."/>
            <person name="Submissions S."/>
        </authorList>
    </citation>
    <scope>NUCLEOTIDE SEQUENCE [LARGE SCALE GENOMIC DNA]</scope>
    <source>
        <strain evidence="3">XBD2006</strain>
    </source>
</reference>
<accession>A0A1G5GJH4</accession>
<evidence type="ECO:0000313" key="3">
    <source>
        <dbReference type="Proteomes" id="UP000183047"/>
    </source>
</evidence>
<dbReference type="OrthoDB" id="2002940at2"/>
<protein>
    <submittedName>
        <fullName evidence="2">Uncharacterized protein</fullName>
    </submittedName>
</protein>
<evidence type="ECO:0000313" key="2">
    <source>
        <dbReference type="EMBL" id="SCY51732.1"/>
    </source>
</evidence>
<organism evidence="2 3">
    <name type="scientific">Butyrivibrio hungatei</name>
    <dbReference type="NCBI Taxonomy" id="185008"/>
    <lineage>
        <taxon>Bacteria</taxon>
        <taxon>Bacillati</taxon>
        <taxon>Bacillota</taxon>
        <taxon>Clostridia</taxon>
        <taxon>Lachnospirales</taxon>
        <taxon>Lachnospiraceae</taxon>
        <taxon>Butyrivibrio</taxon>
    </lineage>
</organism>
<dbReference type="RefSeq" id="WP_143002154.1">
    <property type="nucleotide sequence ID" value="NZ_FMUR01000021.1"/>
</dbReference>
<name>A0A1G5GJH4_9FIRM</name>
<dbReference type="AlphaFoldDB" id="A0A1G5GJH4"/>